<evidence type="ECO:0000259" key="2">
    <source>
        <dbReference type="Pfam" id="PF05532"/>
    </source>
</evidence>
<evidence type="ECO:0000313" key="3">
    <source>
        <dbReference type="EMBL" id="SIN77581.1"/>
    </source>
</evidence>
<evidence type="ECO:0000256" key="1">
    <source>
        <dbReference type="ARBA" id="ARBA00009129"/>
    </source>
</evidence>
<dbReference type="EMBL" id="FSRC01000001">
    <property type="protein sequence ID" value="SIN77581.1"/>
    <property type="molecule type" value="Genomic_DNA"/>
</dbReference>
<dbReference type="Pfam" id="PF05532">
    <property type="entry name" value="CsbD"/>
    <property type="match status" value="1"/>
</dbReference>
<dbReference type="InterPro" id="IPR050423">
    <property type="entry name" value="UPF0337_stress_rsp"/>
</dbReference>
<protein>
    <submittedName>
        <fullName evidence="3">Uncharacterized conserved protein YjbJ, UPF0337 family</fullName>
    </submittedName>
</protein>
<feature type="domain" description="CsbD-like" evidence="2">
    <location>
        <begin position="30"/>
        <end position="82"/>
    </location>
</feature>
<name>A0A1N6E3L0_9BACT</name>
<proteinExistence type="inferred from homology"/>
<comment type="similarity">
    <text evidence="1">Belongs to the UPF0337 (CsbD) family.</text>
</comment>
<evidence type="ECO:0000313" key="4">
    <source>
        <dbReference type="Proteomes" id="UP000185221"/>
    </source>
</evidence>
<reference evidence="4" key="1">
    <citation type="submission" date="2016-11" db="EMBL/GenBank/DDBJ databases">
        <authorList>
            <person name="Varghese N."/>
            <person name="Submissions S."/>
        </authorList>
    </citation>
    <scope>NUCLEOTIDE SEQUENCE [LARGE SCALE GENOMIC DNA]</scope>
    <source>
        <strain evidence="4">DSM 15292</strain>
    </source>
</reference>
<dbReference type="Gene3D" id="1.10.1470.10">
    <property type="entry name" value="YjbJ"/>
    <property type="match status" value="1"/>
</dbReference>
<gene>
    <name evidence="3" type="ORF">SAMN05444394_1679</name>
</gene>
<sequence>MLKDLGMTCELLIVNKLVYLKTEIMSSFKDKAKGNWNEIKGKIKEEYAEVTEDDLLFEEAQEDQLIGIIQKKTGKAKEEVKSFIDSL</sequence>
<keyword evidence="4" id="KW-1185">Reference proteome</keyword>
<dbReference type="Proteomes" id="UP000185221">
    <property type="component" value="Unassembled WGS sequence"/>
</dbReference>
<dbReference type="InterPro" id="IPR008462">
    <property type="entry name" value="CsbD"/>
</dbReference>
<dbReference type="STRING" id="226505.SAMN05444394_1679"/>
<dbReference type="InterPro" id="IPR036629">
    <property type="entry name" value="YjbJ_sf"/>
</dbReference>
<organism evidence="3 4">
    <name type="scientific">Algoriphagus halophilus</name>
    <dbReference type="NCBI Taxonomy" id="226505"/>
    <lineage>
        <taxon>Bacteria</taxon>
        <taxon>Pseudomonadati</taxon>
        <taxon>Bacteroidota</taxon>
        <taxon>Cytophagia</taxon>
        <taxon>Cytophagales</taxon>
        <taxon>Cyclobacteriaceae</taxon>
        <taxon>Algoriphagus</taxon>
    </lineage>
</organism>
<dbReference type="PANTHER" id="PTHR34977:SF1">
    <property type="entry name" value="UPF0337 PROTEIN YJBJ"/>
    <property type="match status" value="1"/>
</dbReference>
<dbReference type="AlphaFoldDB" id="A0A1N6E3L0"/>
<dbReference type="SUPFAM" id="SSF69047">
    <property type="entry name" value="Hypothetical protein YjbJ"/>
    <property type="match status" value="1"/>
</dbReference>
<dbReference type="PANTHER" id="PTHR34977">
    <property type="entry name" value="UPF0337 PROTEIN YJBJ"/>
    <property type="match status" value="1"/>
</dbReference>
<accession>A0A1N6E3L0</accession>